<evidence type="ECO:0000256" key="2">
    <source>
        <dbReference type="ARBA" id="ARBA00008791"/>
    </source>
</evidence>
<dbReference type="RefSeq" id="WP_053101091.1">
    <property type="nucleotide sequence ID" value="NZ_CP012365.1"/>
</dbReference>
<keyword evidence="4" id="KW-0963">Cytoplasm</keyword>
<dbReference type="InterPro" id="IPR006016">
    <property type="entry name" value="UspA"/>
</dbReference>
<keyword evidence="7" id="KW-1185">Reference proteome</keyword>
<comment type="subunit">
    <text evidence="3">Homodimer.</text>
</comment>
<evidence type="ECO:0000256" key="3">
    <source>
        <dbReference type="ARBA" id="ARBA00011738"/>
    </source>
</evidence>
<organism evidence="6 7">
    <name type="scientific">Thiopseudomonas alkaliphila</name>
    <dbReference type="NCBI Taxonomy" id="1697053"/>
    <lineage>
        <taxon>Bacteria</taxon>
        <taxon>Pseudomonadati</taxon>
        <taxon>Pseudomonadota</taxon>
        <taxon>Gammaproteobacteria</taxon>
        <taxon>Pseudomonadales</taxon>
        <taxon>Pseudomonadaceae</taxon>
        <taxon>Thiopseudomonas</taxon>
    </lineage>
</organism>
<proteinExistence type="inferred from homology"/>
<gene>
    <name evidence="6" type="ORF">AKN88_08235</name>
</gene>
<feature type="domain" description="UspA" evidence="5">
    <location>
        <begin position="1"/>
        <end position="132"/>
    </location>
</feature>
<evidence type="ECO:0000256" key="4">
    <source>
        <dbReference type="ARBA" id="ARBA00022490"/>
    </source>
</evidence>
<dbReference type="PRINTS" id="PR01438">
    <property type="entry name" value="UNVRSLSTRESS"/>
</dbReference>
<dbReference type="InterPro" id="IPR014729">
    <property type="entry name" value="Rossmann-like_a/b/a_fold"/>
</dbReference>
<name>A0A0K1XFF6_9GAMM</name>
<dbReference type="InterPro" id="IPR006015">
    <property type="entry name" value="Universal_stress_UspA"/>
</dbReference>
<dbReference type="CDD" id="cd00293">
    <property type="entry name" value="USP-like"/>
    <property type="match status" value="2"/>
</dbReference>
<comment type="similarity">
    <text evidence="2">Belongs to the universal stress protein A family.</text>
</comment>
<accession>A0A0K1XFF6</accession>
<evidence type="ECO:0000259" key="5">
    <source>
        <dbReference type="Pfam" id="PF00582"/>
    </source>
</evidence>
<reference evidence="6 7" key="1">
    <citation type="journal article" date="2015" name="Genome Announc.">
        <title>Genome Sequences of Oblitimonas alkaliphila gen. nov. sp. nov. (Proposed), a Novel Bacterium of the Pseudomonadaceae Family.</title>
        <authorList>
            <person name="Lauer A.C."/>
            <person name="Nicholson A.C."/>
            <person name="Humrighouse B.W."/>
            <person name="Emery B."/>
            <person name="Drobish A."/>
            <person name="Juieng P."/>
            <person name="Loparev V."/>
            <person name="McQuiston J.R."/>
        </authorList>
    </citation>
    <scope>NUCLEOTIDE SEQUENCE [LARGE SCALE GENOMIC DNA]</scope>
    <source>
        <strain evidence="6 7">E5571</strain>
    </source>
</reference>
<comment type="subcellular location">
    <subcellularLocation>
        <location evidence="1">Cytoplasm</location>
    </subcellularLocation>
</comment>
<dbReference type="PANTHER" id="PTHR46268:SF23">
    <property type="entry name" value="UNIVERSAL STRESS PROTEIN A-RELATED"/>
    <property type="match status" value="1"/>
</dbReference>
<evidence type="ECO:0000313" key="7">
    <source>
        <dbReference type="Proteomes" id="UP000063953"/>
    </source>
</evidence>
<protein>
    <recommendedName>
        <fullName evidence="5">UspA domain-containing protein</fullName>
    </recommendedName>
</protein>
<dbReference type="Pfam" id="PF00582">
    <property type="entry name" value="Usp"/>
    <property type="match status" value="2"/>
</dbReference>
<dbReference type="PANTHER" id="PTHR46268">
    <property type="entry name" value="STRESS RESPONSE PROTEIN NHAX"/>
    <property type="match status" value="1"/>
</dbReference>
<feature type="domain" description="UspA" evidence="5">
    <location>
        <begin position="141"/>
        <end position="275"/>
    </location>
</feature>
<dbReference type="AlphaFoldDB" id="A0A0K1XFF6"/>
<dbReference type="Gene3D" id="3.40.50.620">
    <property type="entry name" value="HUPs"/>
    <property type="match status" value="2"/>
</dbReference>
<evidence type="ECO:0000256" key="1">
    <source>
        <dbReference type="ARBA" id="ARBA00004496"/>
    </source>
</evidence>
<sequence>MLKQIMIAHDLSPAAEVALARAAQLAQQHQARLIVSHCLSAPSNSATSHDLAAIKQQITQRLQAQLTQLASHPATVEWVVKAGQPSIKLAELVRAYSVDLLVVGQHHQASPEGFSGTTLEHLLQKIKVPVLLAVEPVSDNYQRSLIAMDFSQTASRALQQLIKLISADTQVTALHICEMAEQQLTAEARSELEWQQQLFAQVIKDECVGLALAPTRIEQRVVQGELFNCLEQALQQIQPQLLALGRHGRGEMADALLGSLTHSLLAAPPCDLLVVS</sequence>
<dbReference type="Proteomes" id="UP000063953">
    <property type="component" value="Chromosome"/>
</dbReference>
<dbReference type="STRING" id="1697053.AKN87_10605"/>
<dbReference type="SUPFAM" id="SSF52402">
    <property type="entry name" value="Adenine nucleotide alpha hydrolases-like"/>
    <property type="match status" value="2"/>
</dbReference>
<dbReference type="GO" id="GO:0005737">
    <property type="term" value="C:cytoplasm"/>
    <property type="evidence" value="ECO:0007669"/>
    <property type="project" value="UniProtKB-SubCell"/>
</dbReference>
<dbReference type="EMBL" id="CP012365">
    <property type="protein sequence ID" value="AKX59917.1"/>
    <property type="molecule type" value="Genomic_DNA"/>
</dbReference>
<evidence type="ECO:0000313" key="6">
    <source>
        <dbReference type="EMBL" id="AKX59917.1"/>
    </source>
</evidence>